<evidence type="ECO:0000313" key="3">
    <source>
        <dbReference type="EMBL" id="MDT0306115.1"/>
    </source>
</evidence>
<evidence type="ECO:0008006" key="5">
    <source>
        <dbReference type="Google" id="ProtNLM"/>
    </source>
</evidence>
<accession>A0ABU2L3I4</accession>
<dbReference type="EMBL" id="JAVREN010000004">
    <property type="protein sequence ID" value="MDT0306115.1"/>
    <property type="molecule type" value="Genomic_DNA"/>
</dbReference>
<feature type="region of interest" description="Disordered" evidence="1">
    <location>
        <begin position="27"/>
        <end position="55"/>
    </location>
</feature>
<organism evidence="3 4">
    <name type="scientific">Streptomyces boetiae</name>
    <dbReference type="NCBI Taxonomy" id="3075541"/>
    <lineage>
        <taxon>Bacteria</taxon>
        <taxon>Bacillati</taxon>
        <taxon>Actinomycetota</taxon>
        <taxon>Actinomycetes</taxon>
        <taxon>Kitasatosporales</taxon>
        <taxon>Streptomycetaceae</taxon>
        <taxon>Streptomyces</taxon>
    </lineage>
</organism>
<keyword evidence="2" id="KW-0732">Signal</keyword>
<evidence type="ECO:0000256" key="1">
    <source>
        <dbReference type="SAM" id="MobiDB-lite"/>
    </source>
</evidence>
<proteinExistence type="predicted"/>
<keyword evidence="4" id="KW-1185">Reference proteome</keyword>
<evidence type="ECO:0000313" key="4">
    <source>
        <dbReference type="Proteomes" id="UP001183388"/>
    </source>
</evidence>
<sequence>MTRTRRAAALALTTTALLAVAACADDDDAPTRANRPAAQQPADGDPEPPAPTIPTDLAIGDTQNWEDGVSATITHVTEIPASEIGQYDYVGEGQTPFIVGMTIVNDSEQPIDLGEFTVSVEGATNGGTAEFVYIESQSEVLEGRLAPGQTREHEDAYSLDVDQYGRDLVIEMLRFYEGMDLDNPTWIGSIGQ</sequence>
<gene>
    <name evidence="3" type="ORF">RM780_03950</name>
</gene>
<dbReference type="PROSITE" id="PS51257">
    <property type="entry name" value="PROKAR_LIPOPROTEIN"/>
    <property type="match status" value="1"/>
</dbReference>
<comment type="caution">
    <text evidence="3">The sequence shown here is derived from an EMBL/GenBank/DDBJ whole genome shotgun (WGS) entry which is preliminary data.</text>
</comment>
<feature type="signal peptide" evidence="2">
    <location>
        <begin position="1"/>
        <end position="24"/>
    </location>
</feature>
<feature type="chain" id="PRO_5046117791" description="DUF4352 domain-containing protein" evidence="2">
    <location>
        <begin position="25"/>
        <end position="192"/>
    </location>
</feature>
<reference evidence="4" key="1">
    <citation type="submission" date="2023-07" db="EMBL/GenBank/DDBJ databases">
        <title>30 novel species of actinomycetes from the DSMZ collection.</title>
        <authorList>
            <person name="Nouioui I."/>
        </authorList>
    </citation>
    <scope>NUCLEOTIDE SEQUENCE [LARGE SCALE GENOMIC DNA]</scope>
    <source>
        <strain evidence="4">DSM 44917</strain>
    </source>
</reference>
<protein>
    <recommendedName>
        <fullName evidence="5">DUF4352 domain-containing protein</fullName>
    </recommendedName>
</protein>
<evidence type="ECO:0000256" key="2">
    <source>
        <dbReference type="SAM" id="SignalP"/>
    </source>
</evidence>
<dbReference type="RefSeq" id="WP_311629034.1">
    <property type="nucleotide sequence ID" value="NZ_JAVREN010000004.1"/>
</dbReference>
<name>A0ABU2L3I4_9ACTN</name>
<dbReference type="Proteomes" id="UP001183388">
    <property type="component" value="Unassembled WGS sequence"/>
</dbReference>